<dbReference type="Pfam" id="PF03572">
    <property type="entry name" value="Peptidase_S41"/>
    <property type="match status" value="1"/>
</dbReference>
<comment type="caution">
    <text evidence="3">The sequence shown here is derived from an EMBL/GenBank/DDBJ whole genome shotgun (WGS) entry which is preliminary data.</text>
</comment>
<organism evidence="3 4">
    <name type="scientific">Amycolatopsis pigmentata</name>
    <dbReference type="NCBI Taxonomy" id="450801"/>
    <lineage>
        <taxon>Bacteria</taxon>
        <taxon>Bacillati</taxon>
        <taxon>Actinomycetota</taxon>
        <taxon>Actinomycetes</taxon>
        <taxon>Pseudonocardiales</taxon>
        <taxon>Pseudonocardiaceae</taxon>
        <taxon>Amycolatopsis</taxon>
    </lineage>
</organism>
<dbReference type="Proteomes" id="UP001597417">
    <property type="component" value="Unassembled WGS sequence"/>
</dbReference>
<sequence length="255" mass="27075">MGTGAGRRSALTVFVLVVVLLGVVSAAPAAGPEAAARYLDFAIALLRENALDRGKVDWPVVETQAHRMAGRARTTADTYPATRYVIQALGNPHTMLLTPEEARAGDASSIVLPTAGMVDHDIAMLTIPGLLSPDPADARRYVEAGMTAVRAVSDSARCGWIVDLRHNGGGNMWPMVTVLAPLLGNGTIGHFVSADGRRTTWSLSEGRAAGRHRHGRRGEPADADPSGPTGGSPYLGRHGKRRRSGPRRVPWSEPR</sequence>
<dbReference type="InterPro" id="IPR005151">
    <property type="entry name" value="Tail-specific_protease"/>
</dbReference>
<gene>
    <name evidence="3" type="ORF">ACFSXZ_23445</name>
</gene>
<evidence type="ECO:0000313" key="4">
    <source>
        <dbReference type="Proteomes" id="UP001597417"/>
    </source>
</evidence>
<evidence type="ECO:0000259" key="2">
    <source>
        <dbReference type="Pfam" id="PF03572"/>
    </source>
</evidence>
<accession>A0ABW5FXP0</accession>
<proteinExistence type="predicted"/>
<feature type="compositionally biased region" description="Basic residues" evidence="1">
    <location>
        <begin position="237"/>
        <end position="246"/>
    </location>
</feature>
<dbReference type="RefSeq" id="WP_378267293.1">
    <property type="nucleotide sequence ID" value="NZ_JBHUKR010000011.1"/>
</dbReference>
<protein>
    <submittedName>
        <fullName evidence="3">S41 family peptidase</fullName>
    </submittedName>
</protein>
<dbReference type="EMBL" id="JBHUKR010000011">
    <property type="protein sequence ID" value="MFD2419292.1"/>
    <property type="molecule type" value="Genomic_DNA"/>
</dbReference>
<keyword evidence="4" id="KW-1185">Reference proteome</keyword>
<reference evidence="4" key="1">
    <citation type="journal article" date="2019" name="Int. J. Syst. Evol. Microbiol.">
        <title>The Global Catalogue of Microorganisms (GCM) 10K type strain sequencing project: providing services to taxonomists for standard genome sequencing and annotation.</title>
        <authorList>
            <consortium name="The Broad Institute Genomics Platform"/>
            <consortium name="The Broad Institute Genome Sequencing Center for Infectious Disease"/>
            <person name="Wu L."/>
            <person name="Ma J."/>
        </authorList>
    </citation>
    <scope>NUCLEOTIDE SEQUENCE [LARGE SCALE GENOMIC DNA]</scope>
    <source>
        <strain evidence="4">CGMCC 4.7645</strain>
    </source>
</reference>
<evidence type="ECO:0000313" key="3">
    <source>
        <dbReference type="EMBL" id="MFD2419292.1"/>
    </source>
</evidence>
<dbReference type="SUPFAM" id="SSF52096">
    <property type="entry name" value="ClpP/crotonase"/>
    <property type="match status" value="1"/>
</dbReference>
<name>A0ABW5FXP0_9PSEU</name>
<dbReference type="InterPro" id="IPR029045">
    <property type="entry name" value="ClpP/crotonase-like_dom_sf"/>
</dbReference>
<feature type="domain" description="Tail specific protease" evidence="2">
    <location>
        <begin position="148"/>
        <end position="203"/>
    </location>
</feature>
<feature type="region of interest" description="Disordered" evidence="1">
    <location>
        <begin position="202"/>
        <end position="255"/>
    </location>
</feature>
<evidence type="ECO:0000256" key="1">
    <source>
        <dbReference type="SAM" id="MobiDB-lite"/>
    </source>
</evidence>
<dbReference type="Gene3D" id="3.90.226.10">
    <property type="entry name" value="2-enoyl-CoA Hydratase, Chain A, domain 1"/>
    <property type="match status" value="1"/>
</dbReference>